<protein>
    <submittedName>
        <fullName evidence="2">Uncharacterized protein</fullName>
    </submittedName>
</protein>
<organism evidence="2 3">
    <name type="scientific">Panicum miliaceum</name>
    <name type="common">Proso millet</name>
    <name type="synonym">Broomcorn millet</name>
    <dbReference type="NCBI Taxonomy" id="4540"/>
    <lineage>
        <taxon>Eukaryota</taxon>
        <taxon>Viridiplantae</taxon>
        <taxon>Streptophyta</taxon>
        <taxon>Embryophyta</taxon>
        <taxon>Tracheophyta</taxon>
        <taxon>Spermatophyta</taxon>
        <taxon>Magnoliopsida</taxon>
        <taxon>Liliopsida</taxon>
        <taxon>Poales</taxon>
        <taxon>Poaceae</taxon>
        <taxon>PACMAD clade</taxon>
        <taxon>Panicoideae</taxon>
        <taxon>Panicodae</taxon>
        <taxon>Paniceae</taxon>
        <taxon>Panicinae</taxon>
        <taxon>Panicum</taxon>
        <taxon>Panicum sect. Panicum</taxon>
    </lineage>
</organism>
<gene>
    <name evidence="2" type="ORF">C2845_PM17G10050</name>
</gene>
<evidence type="ECO:0000256" key="1">
    <source>
        <dbReference type="SAM" id="MobiDB-lite"/>
    </source>
</evidence>
<dbReference type="EMBL" id="PQIB02000014">
    <property type="protein sequence ID" value="RLM69503.1"/>
    <property type="molecule type" value="Genomic_DNA"/>
</dbReference>
<dbReference type="AlphaFoldDB" id="A0A3L6Q204"/>
<reference evidence="3" key="1">
    <citation type="journal article" date="2019" name="Nat. Commun.">
        <title>The genome of broomcorn millet.</title>
        <authorList>
            <person name="Zou C."/>
            <person name="Miki D."/>
            <person name="Li D."/>
            <person name="Tang Q."/>
            <person name="Xiao L."/>
            <person name="Rajput S."/>
            <person name="Deng P."/>
            <person name="Jia W."/>
            <person name="Huang R."/>
            <person name="Zhang M."/>
            <person name="Sun Y."/>
            <person name="Hu J."/>
            <person name="Fu X."/>
            <person name="Schnable P.S."/>
            <person name="Li F."/>
            <person name="Zhang H."/>
            <person name="Feng B."/>
            <person name="Zhu X."/>
            <person name="Liu R."/>
            <person name="Schnable J.C."/>
            <person name="Zhu J.-K."/>
            <person name="Zhang H."/>
        </authorList>
    </citation>
    <scope>NUCLEOTIDE SEQUENCE [LARGE SCALE GENOMIC DNA]</scope>
</reference>
<feature type="compositionally biased region" description="Basic and acidic residues" evidence="1">
    <location>
        <begin position="74"/>
        <end position="85"/>
    </location>
</feature>
<dbReference type="OrthoDB" id="695719at2759"/>
<name>A0A3L6Q204_PANMI</name>
<sequence length="92" mass="10112">MKNLKKGFKEVQCSSKNYLGCRVVPPNLSPSIIENLGASFCKFDEKDLTVPALQKKKKTSAIAPGGKKVPKKKANPDDHDAEPSKDKKKSKK</sequence>
<proteinExistence type="predicted"/>
<dbReference type="PANTHER" id="PTHR33075">
    <property type="entry name" value="OS02G0499800 PROTEIN"/>
    <property type="match status" value="1"/>
</dbReference>
<comment type="caution">
    <text evidence="2">The sequence shown here is derived from an EMBL/GenBank/DDBJ whole genome shotgun (WGS) entry which is preliminary data.</text>
</comment>
<evidence type="ECO:0000313" key="3">
    <source>
        <dbReference type="Proteomes" id="UP000275267"/>
    </source>
</evidence>
<accession>A0A3L6Q204</accession>
<evidence type="ECO:0000313" key="2">
    <source>
        <dbReference type="EMBL" id="RLM69503.1"/>
    </source>
</evidence>
<feature type="region of interest" description="Disordered" evidence="1">
    <location>
        <begin position="55"/>
        <end position="92"/>
    </location>
</feature>
<keyword evidence="3" id="KW-1185">Reference proteome</keyword>
<dbReference type="Proteomes" id="UP000275267">
    <property type="component" value="Unassembled WGS sequence"/>
</dbReference>